<protein>
    <submittedName>
        <fullName evidence="3">Tail needle knob protein</fullName>
    </submittedName>
</protein>
<dbReference type="Pfam" id="PF16532">
    <property type="entry name" value="Phage_tail_NK"/>
    <property type="match status" value="1"/>
</dbReference>
<proteinExistence type="predicted"/>
<reference evidence="3 4" key="1">
    <citation type="submission" date="2023-08" db="EMBL/GenBank/DDBJ databases">
        <title>Complete Genome and Methylome dissection of Serratia fonticola NEB369.</title>
        <authorList>
            <person name="Fomenkov A."/>
            <person name="Roberts R.D."/>
        </authorList>
    </citation>
    <scope>NUCLEOTIDE SEQUENCE [LARGE SCALE GENOMIC DNA]</scope>
    <source>
        <strain evidence="3 4">NEB369</strain>
    </source>
</reference>
<sequence length="316" mass="34095">MADDNLNVPVEIQATRIDATLVPQSFTPVYRDYVVNQGTDLGKVAGKANEAGQGAWDAQVKNDEQDLVLADHETRIEAAEATLVDHEQRITAAEATLVNHEERITAAEAELVDHETRITAAEGELVDHETRITQNTTDISALDVRLDAAEADITSLETRMTVAESAITVLNYRTTRKKSELTFTGLTLNIPTTATNLVTLLKALTPSSGTFAPFFDTTANKMVVFNENKTVNFKLSIIGTWTGGTTNRSMQLTFSGAVPDTLVVSRNAATTNDNVLMATFFSVDQGGFLATNGSTMTIQSNGSAFTATTIKMIAEQ</sequence>
<dbReference type="Proteomes" id="UP001235341">
    <property type="component" value="Chromosome"/>
</dbReference>
<gene>
    <name evidence="3" type="ORF">RFB13_14735</name>
</gene>
<evidence type="ECO:0000259" key="2">
    <source>
        <dbReference type="Pfam" id="PF16532"/>
    </source>
</evidence>
<organism evidence="3 4">
    <name type="scientific">Serratia fonticola</name>
    <dbReference type="NCBI Taxonomy" id="47917"/>
    <lineage>
        <taxon>Bacteria</taxon>
        <taxon>Pseudomonadati</taxon>
        <taxon>Pseudomonadota</taxon>
        <taxon>Gammaproteobacteria</taxon>
        <taxon>Enterobacterales</taxon>
        <taxon>Yersiniaceae</taxon>
        <taxon>Serratia</taxon>
    </lineage>
</organism>
<keyword evidence="1" id="KW-0175">Coiled coil</keyword>
<feature type="coiled-coil region" evidence="1">
    <location>
        <begin position="69"/>
        <end position="166"/>
    </location>
</feature>
<dbReference type="RefSeq" id="WP_309204792.1">
    <property type="nucleotide sequence ID" value="NZ_CP133586.1"/>
</dbReference>
<dbReference type="InterPro" id="IPR032395">
    <property type="entry name" value="Phage_tail_NK"/>
</dbReference>
<evidence type="ECO:0000313" key="3">
    <source>
        <dbReference type="EMBL" id="WMT12526.1"/>
    </source>
</evidence>
<dbReference type="Gene3D" id="2.60.120.1120">
    <property type="entry name" value="Sf6-type phage tail needle knob"/>
    <property type="match status" value="1"/>
</dbReference>
<name>A0ABY9PK43_SERFO</name>
<dbReference type="InterPro" id="IPR038681">
    <property type="entry name" value="Phage_tail_NK_sf"/>
</dbReference>
<evidence type="ECO:0000256" key="1">
    <source>
        <dbReference type="SAM" id="Coils"/>
    </source>
</evidence>
<accession>A0ABY9PK43</accession>
<dbReference type="SUPFAM" id="SSF57997">
    <property type="entry name" value="Tropomyosin"/>
    <property type="match status" value="1"/>
</dbReference>
<feature type="domain" description="Sf6-type phage tail needle knob" evidence="2">
    <location>
        <begin position="135"/>
        <end position="316"/>
    </location>
</feature>
<evidence type="ECO:0000313" key="4">
    <source>
        <dbReference type="Proteomes" id="UP001235341"/>
    </source>
</evidence>
<dbReference type="EMBL" id="CP133586">
    <property type="protein sequence ID" value="WMT12526.1"/>
    <property type="molecule type" value="Genomic_DNA"/>
</dbReference>
<keyword evidence="4" id="KW-1185">Reference proteome</keyword>
<dbReference type="Gene3D" id="1.20.5.340">
    <property type="match status" value="1"/>
</dbReference>